<proteinExistence type="predicted"/>
<gene>
    <name evidence="1" type="ORF">DBRI00130_LOCUS12003</name>
</gene>
<reference evidence="1" key="1">
    <citation type="submission" date="2021-01" db="EMBL/GenBank/DDBJ databases">
        <authorList>
            <person name="Corre E."/>
            <person name="Pelletier E."/>
            <person name="Niang G."/>
            <person name="Scheremetjew M."/>
            <person name="Finn R."/>
            <person name="Kale V."/>
            <person name="Holt S."/>
            <person name="Cochrane G."/>
            <person name="Meng A."/>
            <person name="Brown T."/>
            <person name="Cohen L."/>
        </authorList>
    </citation>
    <scope>NUCLEOTIDE SEQUENCE</scope>
    <source>
        <strain evidence="1">GSO104</strain>
    </source>
</reference>
<name>A0A7S4R2K8_9STRA</name>
<evidence type="ECO:0000313" key="1">
    <source>
        <dbReference type="EMBL" id="CAE4601652.1"/>
    </source>
</evidence>
<accession>A0A7S4R2K8</accession>
<sequence length="1037" mass="118050">MPYQDDAWQKRESLLYTEMRKYGLEACYETRIYRPFYGTQDLEGEYLRRGYPSLEEVVKSYVPAVRMHLLQRAGCWVEDDQRCADFVAGSSEWPTKESVIQSIKEERAQRNERICVELSKHGIDSTKVLALPGWAKSPSLHRAADDFISSGKGEIDQIINAFVILLRYEDLKEAFKTSSLILPIVNIDILLYNKCGAHDLKETLLEINKKWDPRIVEFLLGETPVTSAKQLADMFSDERSSRKCAIDRRYASLDLDPSSITPRYKYSHYLSKVEVFVEKNEGDGCQAVSQLALDLLLHSNQMATSKTFCREAPGMKERIDGCLKHGKERIHGLVLELAAEQEERLQAFCKEVTLALDSDTCKDLRLIHESVNILDAQKNDYVRFGSGTASMAMHKYMKSLREEAIKDLFSRDMLSKIKHNPRYNDFICGSMQLKTAKDLVAVFVEGKENHKKDIEAMFLKKGVASKDVDALPKYKTSKCEDFIQLGLGNSIDIVNALVKDTCESQLRALLEKASIKFVGVSKEPRIQAFAEGKSDVKKVSELVSLLSEPIIQRKEEADKALIQLDLPTLPSLKGQLQQMLKEYIHYGQDDLNWIVSAIAFYSRFKVVENSFGCSGIMSTDPFRLILDPFRLVRYEKVNSSRKLYIQEVKNILQDILYPKFLEGMTFGGEAHAEQENFIKDHSIAFGSYLIQDSTFNSSGSDSKSGSHASFNEDDDYLAHHIISFWGPTYNDVIYWDTMGKCDARVAALVLSRTDCPWANAEGAATALQKEKDARVLQIDRNLQQKKIVNPSNARRQDFIDGNITLEKAVAEIEKGSRENMLRRALLDGSLHEKLIFANKDCKEFVKASGMDGATETLSELIQTLQTERSVRCRLLENAFCQSGVVDLGIGISSTVRVPFRFKYIDLGQGQPEDVVCKTVMYQREEMLKSALRWHFTQWSCADVKNWTENNKLCKEFVANIEAGVPKDVDIRTFISIVEQLPAEDRELLPFSDSDEDWEDMSTSDYGDDSGSDAMWDEDSCCDYDGYYWNDRWGYQDY</sequence>
<protein>
    <submittedName>
        <fullName evidence="1">Uncharacterized protein</fullName>
    </submittedName>
</protein>
<organism evidence="1">
    <name type="scientific">Ditylum brightwellii</name>
    <dbReference type="NCBI Taxonomy" id="49249"/>
    <lineage>
        <taxon>Eukaryota</taxon>
        <taxon>Sar</taxon>
        <taxon>Stramenopiles</taxon>
        <taxon>Ochrophyta</taxon>
        <taxon>Bacillariophyta</taxon>
        <taxon>Mediophyceae</taxon>
        <taxon>Lithodesmiophycidae</taxon>
        <taxon>Lithodesmiales</taxon>
        <taxon>Lithodesmiaceae</taxon>
        <taxon>Ditylum</taxon>
    </lineage>
</organism>
<dbReference type="EMBL" id="HBNS01014945">
    <property type="protein sequence ID" value="CAE4601652.1"/>
    <property type="molecule type" value="Transcribed_RNA"/>
</dbReference>
<dbReference type="AlphaFoldDB" id="A0A7S4R2K8"/>